<comment type="caution">
    <text evidence="10">Lacks conserved residue(s) required for the propagation of feature annotation.</text>
</comment>
<dbReference type="NCBIfam" id="TIGR01163">
    <property type="entry name" value="rpe"/>
    <property type="match status" value="1"/>
</dbReference>
<dbReference type="GO" id="GO:0019323">
    <property type="term" value="P:pentose catabolic process"/>
    <property type="evidence" value="ECO:0007669"/>
    <property type="project" value="UniProtKB-UniRule"/>
</dbReference>
<dbReference type="GO" id="GO:0046872">
    <property type="term" value="F:metal ion binding"/>
    <property type="evidence" value="ECO:0007669"/>
    <property type="project" value="UniProtKB-UniRule"/>
</dbReference>
<evidence type="ECO:0000256" key="5">
    <source>
        <dbReference type="ARBA" id="ARBA00001954"/>
    </source>
</evidence>
<feature type="active site" description="Proton donor" evidence="10 12">
    <location>
        <position position="174"/>
    </location>
</feature>
<dbReference type="InterPro" id="IPR011060">
    <property type="entry name" value="RibuloseP-bd_barrel"/>
</dbReference>
<keyword evidence="8 10" id="KW-0479">Metal-binding</keyword>
<evidence type="ECO:0000256" key="11">
    <source>
        <dbReference type="PIRNR" id="PIRNR001461"/>
    </source>
</evidence>
<evidence type="ECO:0000313" key="15">
    <source>
        <dbReference type="EMBL" id="HGW60164.1"/>
    </source>
</evidence>
<dbReference type="FunFam" id="3.20.20.70:FF:000004">
    <property type="entry name" value="Ribulose-phosphate 3-epimerase"/>
    <property type="match status" value="1"/>
</dbReference>
<evidence type="ECO:0000256" key="8">
    <source>
        <dbReference type="ARBA" id="ARBA00022723"/>
    </source>
</evidence>
<evidence type="ECO:0000256" key="14">
    <source>
        <dbReference type="PIRSR" id="PIRSR001461-3"/>
    </source>
</evidence>
<organism evidence="15">
    <name type="scientific">Caldisericum exile</name>
    <dbReference type="NCBI Taxonomy" id="693075"/>
    <lineage>
        <taxon>Bacteria</taxon>
        <taxon>Pseudomonadati</taxon>
        <taxon>Caldisericota/Cryosericota group</taxon>
        <taxon>Caldisericota</taxon>
        <taxon>Caldisericia</taxon>
        <taxon>Caldisericales</taxon>
        <taxon>Caldisericaceae</taxon>
        <taxon>Caldisericum</taxon>
    </lineage>
</organism>
<dbReference type="PIRSF" id="PIRSF001461">
    <property type="entry name" value="RPE"/>
    <property type="match status" value="1"/>
</dbReference>
<keyword evidence="13" id="KW-0170">Cobalt</keyword>
<feature type="binding site" evidence="10 14">
    <location>
        <position position="8"/>
    </location>
    <ligand>
        <name>substrate</name>
    </ligand>
</feature>
<evidence type="ECO:0000256" key="6">
    <source>
        <dbReference type="ARBA" id="ARBA00009541"/>
    </source>
</evidence>
<dbReference type="InterPro" id="IPR000056">
    <property type="entry name" value="Ribul_P_3_epim-like"/>
</dbReference>
<comment type="function">
    <text evidence="10">Catalyzes the reversible epimerization of D-ribulose 5-phosphate to D-xylulose 5-phosphate.</text>
</comment>
<dbReference type="PROSITE" id="PS01086">
    <property type="entry name" value="RIBUL_P_3_EPIMER_2"/>
    <property type="match status" value="1"/>
</dbReference>
<reference evidence="15" key="1">
    <citation type="journal article" date="2020" name="mSystems">
        <title>Genome- and Community-Level Interaction Insights into Carbon Utilization and Element Cycling Functions of Hydrothermarchaeota in Hydrothermal Sediment.</title>
        <authorList>
            <person name="Zhou Z."/>
            <person name="Liu Y."/>
            <person name="Xu W."/>
            <person name="Pan J."/>
            <person name="Luo Z.H."/>
            <person name="Li M."/>
        </authorList>
    </citation>
    <scope>NUCLEOTIDE SEQUENCE [LARGE SCALE GENOMIC DNA]</scope>
    <source>
        <strain evidence="15">SpSt-794</strain>
    </source>
</reference>
<dbReference type="GO" id="GO:0005737">
    <property type="term" value="C:cytoplasm"/>
    <property type="evidence" value="ECO:0007669"/>
    <property type="project" value="UniProtKB-ARBA"/>
</dbReference>
<dbReference type="SUPFAM" id="SSF51366">
    <property type="entry name" value="Ribulose-phoshate binding barrel"/>
    <property type="match status" value="1"/>
</dbReference>
<evidence type="ECO:0000256" key="7">
    <source>
        <dbReference type="ARBA" id="ARBA00013188"/>
    </source>
</evidence>
<dbReference type="GO" id="GO:0006098">
    <property type="term" value="P:pentose-phosphate shunt"/>
    <property type="evidence" value="ECO:0007669"/>
    <property type="project" value="UniProtKB-UniRule"/>
</dbReference>
<feature type="binding site" evidence="10 13">
    <location>
        <position position="33"/>
    </location>
    <ligand>
        <name>a divalent metal cation</name>
        <dbReference type="ChEBI" id="CHEBI:60240"/>
    </ligand>
</feature>
<evidence type="ECO:0000256" key="1">
    <source>
        <dbReference type="ARBA" id="ARBA00001782"/>
    </source>
</evidence>
<keyword evidence="13" id="KW-0862">Zinc</keyword>
<dbReference type="HAMAP" id="MF_02227">
    <property type="entry name" value="RPE"/>
    <property type="match status" value="1"/>
</dbReference>
<feature type="binding site" evidence="10 13">
    <location>
        <position position="35"/>
    </location>
    <ligand>
        <name>a divalent metal cation</name>
        <dbReference type="ChEBI" id="CHEBI:60240"/>
    </ligand>
</feature>
<keyword evidence="9 10" id="KW-0413">Isomerase</keyword>
<comment type="cofactor">
    <cofactor evidence="10 13">
        <name>a divalent metal cation</name>
        <dbReference type="ChEBI" id="CHEBI:60240"/>
    </cofactor>
    <text evidence="10 13">Binds 1 divalent metal cation per subunit.</text>
</comment>
<protein>
    <recommendedName>
        <fullName evidence="7 10">Ribulose-phosphate 3-epimerase</fullName>
        <ecNumber evidence="7 10">5.1.3.1</ecNumber>
    </recommendedName>
</protein>
<proteinExistence type="inferred from homology"/>
<evidence type="ECO:0000256" key="10">
    <source>
        <dbReference type="HAMAP-Rule" id="MF_02227"/>
    </source>
</evidence>
<dbReference type="GO" id="GO:0004750">
    <property type="term" value="F:D-ribulose-phosphate 3-epimerase activity"/>
    <property type="evidence" value="ECO:0007669"/>
    <property type="project" value="UniProtKB-UniRule"/>
</dbReference>
<feature type="binding site" evidence="14">
    <location>
        <position position="176"/>
    </location>
    <ligand>
        <name>substrate</name>
    </ligand>
</feature>
<accession>A0A7C4Y6A6</accession>
<evidence type="ECO:0000256" key="3">
    <source>
        <dbReference type="ARBA" id="ARBA00001941"/>
    </source>
</evidence>
<comment type="pathway">
    <text evidence="10">Carbohydrate degradation.</text>
</comment>
<gene>
    <name evidence="10 15" type="primary">rpe</name>
    <name evidence="15" type="ORF">ENV82_01810</name>
</gene>
<feature type="binding site" evidence="10 14">
    <location>
        <begin position="141"/>
        <end position="144"/>
    </location>
    <ligand>
        <name>substrate</name>
    </ligand>
</feature>
<dbReference type="PANTHER" id="PTHR11749">
    <property type="entry name" value="RIBULOSE-5-PHOSPHATE-3-EPIMERASE"/>
    <property type="match status" value="1"/>
</dbReference>
<keyword evidence="13" id="KW-0464">Manganese</keyword>
<feature type="binding site" evidence="10 13">
    <location>
        <position position="66"/>
    </location>
    <ligand>
        <name>a divalent metal cation</name>
        <dbReference type="ChEBI" id="CHEBI:60240"/>
    </ligand>
</feature>
<dbReference type="Gene3D" id="3.20.20.70">
    <property type="entry name" value="Aldolase class I"/>
    <property type="match status" value="1"/>
</dbReference>
<dbReference type="CDD" id="cd00429">
    <property type="entry name" value="RPE"/>
    <property type="match status" value="1"/>
</dbReference>
<evidence type="ECO:0000256" key="9">
    <source>
        <dbReference type="ARBA" id="ARBA00023235"/>
    </source>
</evidence>
<evidence type="ECO:0000256" key="2">
    <source>
        <dbReference type="ARBA" id="ARBA00001936"/>
    </source>
</evidence>
<evidence type="ECO:0000256" key="13">
    <source>
        <dbReference type="PIRSR" id="PIRSR001461-2"/>
    </source>
</evidence>
<comment type="caution">
    <text evidence="15">The sequence shown here is derived from an EMBL/GenBank/DDBJ whole genome shotgun (WGS) entry which is preliminary data.</text>
</comment>
<evidence type="ECO:0000256" key="12">
    <source>
        <dbReference type="PIRSR" id="PIRSR001461-1"/>
    </source>
</evidence>
<dbReference type="EC" id="5.1.3.1" evidence="7 10"/>
<dbReference type="PROSITE" id="PS01085">
    <property type="entry name" value="RIBUL_P_3_EPIMER_1"/>
    <property type="match status" value="1"/>
</dbReference>
<feature type="binding site" evidence="10">
    <location>
        <begin position="174"/>
        <end position="176"/>
    </location>
    <ligand>
        <name>substrate</name>
    </ligand>
</feature>
<keyword evidence="10 11" id="KW-0119">Carbohydrate metabolism</keyword>
<comment type="similarity">
    <text evidence="6 10 11">Belongs to the ribulose-phosphate 3-epimerase family.</text>
</comment>
<comment type="cofactor">
    <cofactor evidence="4">
        <name>Zn(2+)</name>
        <dbReference type="ChEBI" id="CHEBI:29105"/>
    </cofactor>
</comment>
<dbReference type="Pfam" id="PF00834">
    <property type="entry name" value="Ribul_P_3_epim"/>
    <property type="match status" value="1"/>
</dbReference>
<sequence>MKFYISPSIISADLTNVRDEIKKVESFKDSFLHLDIMDGNFVPNITFGPFIGEQLRKLTNIPFDTHLMIRYPEAFIEKFAPFSHFITFHIEATMFPFRLINTIKSLNKKCGVSLNPLTPVEYIFDILPYVDLLLIMSVEPGFSGQKFIKETLSKIRKVHEFRNKNGLNFLISVDGGVNEETMPLVLKEGADVLVMGNFFFKKDFDFVRNTIGKLRGEI</sequence>
<comment type="catalytic activity">
    <reaction evidence="1 10 11">
        <text>D-ribulose 5-phosphate = D-xylulose 5-phosphate</text>
        <dbReference type="Rhea" id="RHEA:13677"/>
        <dbReference type="ChEBI" id="CHEBI:57737"/>
        <dbReference type="ChEBI" id="CHEBI:58121"/>
        <dbReference type="EC" id="5.1.3.1"/>
    </reaction>
</comment>
<comment type="cofactor">
    <cofactor evidence="5">
        <name>Fe(2+)</name>
        <dbReference type="ChEBI" id="CHEBI:29033"/>
    </cofactor>
</comment>
<dbReference type="EMBL" id="DTHV01000055">
    <property type="protein sequence ID" value="HGW60164.1"/>
    <property type="molecule type" value="Genomic_DNA"/>
</dbReference>
<feature type="binding site" evidence="10 14">
    <location>
        <position position="66"/>
    </location>
    <ligand>
        <name>substrate</name>
    </ligand>
</feature>
<dbReference type="AlphaFoldDB" id="A0A7C4Y6A6"/>
<evidence type="ECO:0000256" key="4">
    <source>
        <dbReference type="ARBA" id="ARBA00001947"/>
    </source>
</evidence>
<comment type="cofactor">
    <cofactor evidence="3">
        <name>Co(2+)</name>
        <dbReference type="ChEBI" id="CHEBI:48828"/>
    </cofactor>
</comment>
<dbReference type="InterPro" id="IPR013785">
    <property type="entry name" value="Aldolase_TIM"/>
</dbReference>
<dbReference type="NCBIfam" id="NF004076">
    <property type="entry name" value="PRK05581.1-4"/>
    <property type="match status" value="1"/>
</dbReference>
<name>A0A7C4Y6A6_9BACT</name>
<feature type="active site" description="Proton acceptor" evidence="10 12">
    <location>
        <position position="35"/>
    </location>
</feature>
<comment type="cofactor">
    <cofactor evidence="2">
        <name>Mn(2+)</name>
        <dbReference type="ChEBI" id="CHEBI:29035"/>
    </cofactor>
</comment>
<dbReference type="InterPro" id="IPR026019">
    <property type="entry name" value="Ribul_P_3_epim"/>
</dbReference>
<feature type="binding site" evidence="10 13">
    <location>
        <position position="174"/>
    </location>
    <ligand>
        <name>a divalent metal cation</name>
        <dbReference type="ChEBI" id="CHEBI:60240"/>
    </ligand>
</feature>